<keyword evidence="3" id="KW-1185">Reference proteome</keyword>
<gene>
    <name evidence="2" type="ORF">VaNZ11_006218</name>
</gene>
<organism evidence="2 3">
    <name type="scientific">Volvox africanus</name>
    <dbReference type="NCBI Taxonomy" id="51714"/>
    <lineage>
        <taxon>Eukaryota</taxon>
        <taxon>Viridiplantae</taxon>
        <taxon>Chlorophyta</taxon>
        <taxon>core chlorophytes</taxon>
        <taxon>Chlorophyceae</taxon>
        <taxon>CS clade</taxon>
        <taxon>Chlamydomonadales</taxon>
        <taxon>Volvocaceae</taxon>
        <taxon>Volvox</taxon>
    </lineage>
</organism>
<proteinExistence type="predicted"/>
<name>A0ABQ5S0Y6_9CHLO</name>
<feature type="region of interest" description="Disordered" evidence="1">
    <location>
        <begin position="1"/>
        <end position="39"/>
    </location>
</feature>
<evidence type="ECO:0000256" key="1">
    <source>
        <dbReference type="SAM" id="MobiDB-lite"/>
    </source>
</evidence>
<feature type="region of interest" description="Disordered" evidence="1">
    <location>
        <begin position="122"/>
        <end position="186"/>
    </location>
</feature>
<protein>
    <submittedName>
        <fullName evidence="2">Uncharacterized protein</fullName>
    </submittedName>
</protein>
<feature type="compositionally biased region" description="Polar residues" evidence="1">
    <location>
        <begin position="152"/>
        <end position="172"/>
    </location>
</feature>
<accession>A0ABQ5S0Y6</accession>
<feature type="non-terminal residue" evidence="2">
    <location>
        <position position="1"/>
    </location>
</feature>
<feature type="compositionally biased region" description="Low complexity" evidence="1">
    <location>
        <begin position="136"/>
        <end position="151"/>
    </location>
</feature>
<dbReference type="EMBL" id="BSDZ01000015">
    <property type="protein sequence ID" value="GLI63311.1"/>
    <property type="molecule type" value="Genomic_DNA"/>
</dbReference>
<evidence type="ECO:0000313" key="2">
    <source>
        <dbReference type="EMBL" id="GLI63311.1"/>
    </source>
</evidence>
<comment type="caution">
    <text evidence="2">The sequence shown here is derived from an EMBL/GenBank/DDBJ whole genome shotgun (WGS) entry which is preliminary data.</text>
</comment>
<evidence type="ECO:0000313" key="3">
    <source>
        <dbReference type="Proteomes" id="UP001165090"/>
    </source>
</evidence>
<dbReference type="Proteomes" id="UP001165090">
    <property type="component" value="Unassembled WGS sequence"/>
</dbReference>
<sequence length="250" mass="26034">GVTAAAAAASPPSPSRASRLHQQPSSSSSSAALSGGQTLSSSRIKKTMVALGDAHRALLSQATLLTEVFPPGLTTEQLCIRAALRPATFGAPEVLRYLRHHVHKMVDVLSALPGNRLEMKQEEEDVAAPGSGGNRNTGNNRNTNNCRTANGQHGTPRSSMTGQTPRAATSVKSRGGGGGGAPAEEFDPWGLLGDLLDFVRWLRGLDIKSLESRPDLEGGLEQLSSVVGICDQETRRLLGRVGGTVAGNGA</sequence>
<reference evidence="2 3" key="1">
    <citation type="journal article" date="2023" name="IScience">
        <title>Expanded male sex-determining region conserved during the evolution of homothallism in the green alga Volvox.</title>
        <authorList>
            <person name="Yamamoto K."/>
            <person name="Matsuzaki R."/>
            <person name="Mahakham W."/>
            <person name="Heman W."/>
            <person name="Sekimoto H."/>
            <person name="Kawachi M."/>
            <person name="Minakuchi Y."/>
            <person name="Toyoda A."/>
            <person name="Nozaki H."/>
        </authorList>
    </citation>
    <scope>NUCLEOTIDE SEQUENCE [LARGE SCALE GENOMIC DNA]</scope>
    <source>
        <strain evidence="2 3">NIES-4468</strain>
    </source>
</reference>